<keyword evidence="2 3" id="KW-0378">Hydrolase</keyword>
<feature type="domain" description="Carboxylesterase type B" evidence="4">
    <location>
        <begin position="26"/>
        <end position="361"/>
    </location>
</feature>
<dbReference type="AlphaFoldDB" id="A0A9P8VR07"/>
<dbReference type="PROSITE" id="PS00122">
    <property type="entry name" value="CARBOXYLESTERASE_B_1"/>
    <property type="match status" value="1"/>
</dbReference>
<dbReference type="PROSITE" id="PS00941">
    <property type="entry name" value="CARBOXYLESTERASE_B_2"/>
    <property type="match status" value="1"/>
</dbReference>
<dbReference type="OrthoDB" id="408631at2759"/>
<dbReference type="EMBL" id="JAGPYM010000096">
    <property type="protein sequence ID" value="KAH6867605.1"/>
    <property type="molecule type" value="Genomic_DNA"/>
</dbReference>
<dbReference type="InterPro" id="IPR019819">
    <property type="entry name" value="Carboxylesterase_B_CS"/>
</dbReference>
<dbReference type="InterPro" id="IPR050309">
    <property type="entry name" value="Type-B_Carboxylest/Lipase"/>
</dbReference>
<evidence type="ECO:0000256" key="3">
    <source>
        <dbReference type="RuleBase" id="RU361235"/>
    </source>
</evidence>
<feature type="signal peptide" evidence="3">
    <location>
        <begin position="1"/>
        <end position="22"/>
    </location>
</feature>
<reference evidence="5 6" key="1">
    <citation type="journal article" date="2021" name="Nat. Commun.">
        <title>Genetic determinants of endophytism in the Arabidopsis root mycobiome.</title>
        <authorList>
            <person name="Mesny F."/>
            <person name="Miyauchi S."/>
            <person name="Thiergart T."/>
            <person name="Pickel B."/>
            <person name="Atanasova L."/>
            <person name="Karlsson M."/>
            <person name="Huettel B."/>
            <person name="Barry K.W."/>
            <person name="Haridas S."/>
            <person name="Chen C."/>
            <person name="Bauer D."/>
            <person name="Andreopoulos W."/>
            <person name="Pangilinan J."/>
            <person name="LaButti K."/>
            <person name="Riley R."/>
            <person name="Lipzen A."/>
            <person name="Clum A."/>
            <person name="Drula E."/>
            <person name="Henrissat B."/>
            <person name="Kohler A."/>
            <person name="Grigoriev I.V."/>
            <person name="Martin F.M."/>
            <person name="Hacquard S."/>
        </authorList>
    </citation>
    <scope>NUCLEOTIDE SEQUENCE [LARGE SCALE GENOMIC DNA]</scope>
    <source>
        <strain evidence="5 6">MPI-CAGE-CH-0241</strain>
    </source>
</reference>
<evidence type="ECO:0000313" key="5">
    <source>
        <dbReference type="EMBL" id="KAH6867605.1"/>
    </source>
</evidence>
<keyword evidence="3" id="KW-0732">Signal</keyword>
<proteinExistence type="inferred from homology"/>
<name>A0A9P8VR07_9HYPO</name>
<evidence type="ECO:0000256" key="2">
    <source>
        <dbReference type="ARBA" id="ARBA00022801"/>
    </source>
</evidence>
<dbReference type="EC" id="3.1.1.-" evidence="3"/>
<evidence type="ECO:0000259" key="4">
    <source>
        <dbReference type="Pfam" id="PF00135"/>
    </source>
</evidence>
<comment type="similarity">
    <text evidence="1 3">Belongs to the type-B carboxylesterase/lipase family.</text>
</comment>
<comment type="caution">
    <text evidence="5">The sequence shown here is derived from an EMBL/GenBank/DDBJ whole genome shotgun (WGS) entry which is preliminary data.</text>
</comment>
<evidence type="ECO:0000256" key="1">
    <source>
        <dbReference type="ARBA" id="ARBA00005964"/>
    </source>
</evidence>
<dbReference type="Gene3D" id="3.40.50.1820">
    <property type="entry name" value="alpha/beta hydrolase"/>
    <property type="match status" value="2"/>
</dbReference>
<dbReference type="Proteomes" id="UP000777438">
    <property type="component" value="Unassembled WGS sequence"/>
</dbReference>
<evidence type="ECO:0000313" key="6">
    <source>
        <dbReference type="Proteomes" id="UP000777438"/>
    </source>
</evidence>
<dbReference type="PANTHER" id="PTHR11559">
    <property type="entry name" value="CARBOXYLESTERASE"/>
    <property type="match status" value="1"/>
</dbReference>
<sequence>MGFYSTLLVALALTSQSYIVSAIDTLQVESTIGKVYGLVNGSTPDVAAFLGVPFAEPPTGSLRFMPPQKKMSVGGRIDATKIGPNCPQYPLTKERYPSVFTYDTPWLQPYGPWSEDCLTLNIWAPYKPQGTNGDPLPVIIWMFGGGFYEGGLLTLGMNPSNWVQRSQAHVVVAINYRNNIFGFPNSRYLAQEGKNLNMGLLDQRAAVEWVRDNIVAFGGDPYRMTLWGQSSGAASSDFFNYAYSDDPIVSGFIEESGSVFATGTSVDSEHRNFTYVAEELGCEGLSAKEEFACMQKNVSARAMIDLYENYNLNHTAGQLKWTTIVDNVTKFGDYSDRTLAGNYSKLPAIIGTNGNEQASLIAWPGVAGPNLTQVHEKTVSGELCPAIYTTNMRYKSGSKTFRYWNNASFPNISPRVWEGAYHTSELPLIFGTFSEYGGNASALEYATSAHWQDLYLAFMRDPENGLSAAGWPVWKPNGTVLSFGYNDSVSTLIPSWSLEGQCVRVEQTIV</sequence>
<dbReference type="Pfam" id="PF00135">
    <property type="entry name" value="COesterase"/>
    <property type="match status" value="1"/>
</dbReference>
<dbReference type="InterPro" id="IPR002018">
    <property type="entry name" value="CarbesteraseB"/>
</dbReference>
<feature type="chain" id="PRO_5040543288" description="Carboxylic ester hydrolase" evidence="3">
    <location>
        <begin position="23"/>
        <end position="510"/>
    </location>
</feature>
<organism evidence="5 6">
    <name type="scientific">Thelonectria olida</name>
    <dbReference type="NCBI Taxonomy" id="1576542"/>
    <lineage>
        <taxon>Eukaryota</taxon>
        <taxon>Fungi</taxon>
        <taxon>Dikarya</taxon>
        <taxon>Ascomycota</taxon>
        <taxon>Pezizomycotina</taxon>
        <taxon>Sordariomycetes</taxon>
        <taxon>Hypocreomycetidae</taxon>
        <taxon>Hypocreales</taxon>
        <taxon>Nectriaceae</taxon>
        <taxon>Thelonectria</taxon>
    </lineage>
</organism>
<dbReference type="InterPro" id="IPR019826">
    <property type="entry name" value="Carboxylesterase_B_AS"/>
</dbReference>
<protein>
    <recommendedName>
        <fullName evidence="3">Carboxylic ester hydrolase</fullName>
        <ecNumber evidence="3">3.1.1.-</ecNumber>
    </recommendedName>
</protein>
<accession>A0A9P8VR07</accession>
<dbReference type="GO" id="GO:0016787">
    <property type="term" value="F:hydrolase activity"/>
    <property type="evidence" value="ECO:0007669"/>
    <property type="project" value="UniProtKB-KW"/>
</dbReference>
<dbReference type="SUPFAM" id="SSF53474">
    <property type="entry name" value="alpha/beta-Hydrolases"/>
    <property type="match status" value="1"/>
</dbReference>
<gene>
    <name evidence="5" type="ORF">B0T10DRAFT_325766</name>
</gene>
<keyword evidence="6" id="KW-1185">Reference proteome</keyword>
<dbReference type="InterPro" id="IPR029058">
    <property type="entry name" value="AB_hydrolase_fold"/>
</dbReference>